<dbReference type="AlphaFoldDB" id="A0A917S314"/>
<dbReference type="SUPFAM" id="SSF52980">
    <property type="entry name" value="Restriction endonuclease-like"/>
    <property type="match status" value="1"/>
</dbReference>
<accession>A0A917S314</accession>
<dbReference type="RefSeq" id="WP_229669622.1">
    <property type="nucleotide sequence ID" value="NZ_BMMZ01000001.1"/>
</dbReference>
<dbReference type="Pfam" id="PF05685">
    <property type="entry name" value="Uma2"/>
    <property type="match status" value="1"/>
</dbReference>
<organism evidence="2 3">
    <name type="scientific">Microlunatus endophyticus</name>
    <dbReference type="NCBI Taxonomy" id="1716077"/>
    <lineage>
        <taxon>Bacteria</taxon>
        <taxon>Bacillati</taxon>
        <taxon>Actinomycetota</taxon>
        <taxon>Actinomycetes</taxon>
        <taxon>Propionibacteriales</taxon>
        <taxon>Propionibacteriaceae</taxon>
        <taxon>Microlunatus</taxon>
    </lineage>
</organism>
<dbReference type="Gene3D" id="3.90.1570.10">
    <property type="entry name" value="tt1808, chain A"/>
    <property type="match status" value="1"/>
</dbReference>
<evidence type="ECO:0000313" key="2">
    <source>
        <dbReference type="EMBL" id="GGL49751.1"/>
    </source>
</evidence>
<protein>
    <recommendedName>
        <fullName evidence="1">Putative restriction endonuclease domain-containing protein</fullName>
    </recommendedName>
</protein>
<keyword evidence="3" id="KW-1185">Reference proteome</keyword>
<dbReference type="PANTHER" id="PTHR35400:SF3">
    <property type="entry name" value="SLL1072 PROTEIN"/>
    <property type="match status" value="1"/>
</dbReference>
<reference evidence="2" key="2">
    <citation type="submission" date="2020-09" db="EMBL/GenBank/DDBJ databases">
        <authorList>
            <person name="Sun Q."/>
            <person name="Zhou Y."/>
        </authorList>
    </citation>
    <scope>NUCLEOTIDE SEQUENCE</scope>
    <source>
        <strain evidence="2">CGMCC 4.7306</strain>
    </source>
</reference>
<reference evidence="2" key="1">
    <citation type="journal article" date="2014" name="Int. J. Syst. Evol. Microbiol.">
        <title>Complete genome sequence of Corynebacterium casei LMG S-19264T (=DSM 44701T), isolated from a smear-ripened cheese.</title>
        <authorList>
            <consortium name="US DOE Joint Genome Institute (JGI-PGF)"/>
            <person name="Walter F."/>
            <person name="Albersmeier A."/>
            <person name="Kalinowski J."/>
            <person name="Ruckert C."/>
        </authorList>
    </citation>
    <scope>NUCLEOTIDE SEQUENCE</scope>
    <source>
        <strain evidence="2">CGMCC 4.7306</strain>
    </source>
</reference>
<feature type="domain" description="Putative restriction endonuclease" evidence="1">
    <location>
        <begin position="24"/>
        <end position="185"/>
    </location>
</feature>
<dbReference type="EMBL" id="BMMZ01000001">
    <property type="protein sequence ID" value="GGL49751.1"/>
    <property type="molecule type" value="Genomic_DNA"/>
</dbReference>
<gene>
    <name evidence="2" type="ORF">GCM10011575_04900</name>
</gene>
<dbReference type="PANTHER" id="PTHR35400">
    <property type="entry name" value="SLR1083 PROTEIN"/>
    <property type="match status" value="1"/>
</dbReference>
<dbReference type="InterPro" id="IPR012296">
    <property type="entry name" value="Nuclease_put_TT1808"/>
</dbReference>
<sequence length="198" mass="22387">MATESVVRGSVPDWLRPPNGYTADEFLAMTDLPRHTELIDGSLVFMAPQRVFHMAMIDFVATEFRRQVPAGLRVNREMTVKLEPRTAVDPDVSVIRGSRPHGLDVNHYLPEVAVLVVEVVSPDSVDRDRDTKPHKYARAGIEHFWRVERDGDEPVIFTYRLDPTTRSYVSTGVHSGRLEVSEPFPISLIFSKLADYLG</sequence>
<evidence type="ECO:0000313" key="3">
    <source>
        <dbReference type="Proteomes" id="UP000613840"/>
    </source>
</evidence>
<evidence type="ECO:0000259" key="1">
    <source>
        <dbReference type="Pfam" id="PF05685"/>
    </source>
</evidence>
<dbReference type="CDD" id="cd06260">
    <property type="entry name" value="DUF820-like"/>
    <property type="match status" value="1"/>
</dbReference>
<comment type="caution">
    <text evidence="2">The sequence shown here is derived from an EMBL/GenBank/DDBJ whole genome shotgun (WGS) entry which is preliminary data.</text>
</comment>
<proteinExistence type="predicted"/>
<dbReference type="InterPro" id="IPR008538">
    <property type="entry name" value="Uma2"/>
</dbReference>
<dbReference type="Proteomes" id="UP000613840">
    <property type="component" value="Unassembled WGS sequence"/>
</dbReference>
<dbReference type="InterPro" id="IPR011335">
    <property type="entry name" value="Restrct_endonuc-II-like"/>
</dbReference>
<name>A0A917S314_9ACTN</name>